<dbReference type="Proteomes" id="UP000051638">
    <property type="component" value="Unassembled WGS sequence"/>
</dbReference>
<sequence>MPYVGNKGQIAQQIIDLLPSGNRFYDVFGGGGSMSFHALASKKYKTVFYNDKQENVVEALQAVLAGDIDFAPFLVPKREKFNWYKDQPDSVEKTIALIAWSFSNDCKSFLWGRKIEDLKALASAALFYPSDVWPFEDLYSYAKGSRTIAEAYRCYHQWRKDKLQQLDKIANLKNLDQITRLKQLEQLPRLQQLERLKQLQQLQNLQQLQKLEKDESLLAQLTFQTNDYRDLSFKADDVVYCDPPYVGTKYQYGGFDNDAFVKWYSCLPVENVYISNYSVLPNTQVVGTFKKHSFTAKGKRRAELLLRVVK</sequence>
<dbReference type="InterPro" id="IPR029063">
    <property type="entry name" value="SAM-dependent_MTases_sf"/>
</dbReference>
<dbReference type="GO" id="GO:0009007">
    <property type="term" value="F:site-specific DNA-methyltransferase (adenine-specific) activity"/>
    <property type="evidence" value="ECO:0007669"/>
    <property type="project" value="UniProtKB-EC"/>
</dbReference>
<evidence type="ECO:0000313" key="6">
    <source>
        <dbReference type="EMBL" id="KRM95272.1"/>
    </source>
</evidence>
<dbReference type="EMBL" id="AYYI01000072">
    <property type="protein sequence ID" value="KRM95272.1"/>
    <property type="molecule type" value="Genomic_DNA"/>
</dbReference>
<proteinExistence type="predicted"/>
<dbReference type="PANTHER" id="PTHR30481">
    <property type="entry name" value="DNA ADENINE METHYLASE"/>
    <property type="match status" value="1"/>
</dbReference>
<keyword evidence="2" id="KW-0489">Methyltransferase</keyword>
<dbReference type="InterPro" id="IPR012327">
    <property type="entry name" value="MeTrfase_D12"/>
</dbReference>
<evidence type="ECO:0000256" key="3">
    <source>
        <dbReference type="ARBA" id="ARBA00022679"/>
    </source>
</evidence>
<dbReference type="PANTHER" id="PTHR30481:SF3">
    <property type="entry name" value="DNA ADENINE METHYLASE"/>
    <property type="match status" value="1"/>
</dbReference>
<dbReference type="GO" id="GO:0032259">
    <property type="term" value="P:methylation"/>
    <property type="evidence" value="ECO:0007669"/>
    <property type="project" value="UniProtKB-KW"/>
</dbReference>
<dbReference type="GO" id="GO:0043565">
    <property type="term" value="F:sequence-specific DNA binding"/>
    <property type="evidence" value="ECO:0007669"/>
    <property type="project" value="TreeGrafter"/>
</dbReference>
<dbReference type="PROSITE" id="PS00092">
    <property type="entry name" value="N6_MTASE"/>
    <property type="match status" value="1"/>
</dbReference>
<gene>
    <name evidence="6" type="ORF">FC24_GL002168</name>
</gene>
<evidence type="ECO:0000256" key="5">
    <source>
        <dbReference type="ARBA" id="ARBA00047942"/>
    </source>
</evidence>
<dbReference type="STRING" id="1423796.FC24_GL002168"/>
<organism evidence="6 7">
    <name type="scientific">Loigolactobacillus rennini DSM 20253</name>
    <dbReference type="NCBI Taxonomy" id="1423796"/>
    <lineage>
        <taxon>Bacteria</taxon>
        <taxon>Bacillati</taxon>
        <taxon>Bacillota</taxon>
        <taxon>Bacilli</taxon>
        <taxon>Lactobacillales</taxon>
        <taxon>Lactobacillaceae</taxon>
        <taxon>Loigolactobacillus</taxon>
    </lineage>
</organism>
<dbReference type="RefSeq" id="WP_057874490.1">
    <property type="nucleotide sequence ID" value="NZ_AYYI01000072.1"/>
</dbReference>
<name>A0A0R2CU35_9LACO</name>
<keyword evidence="4" id="KW-0949">S-adenosyl-L-methionine</keyword>
<evidence type="ECO:0000256" key="2">
    <source>
        <dbReference type="ARBA" id="ARBA00022603"/>
    </source>
</evidence>
<keyword evidence="7" id="KW-1185">Reference proteome</keyword>
<dbReference type="EC" id="2.1.1.72" evidence="1"/>
<dbReference type="GO" id="GO:0006298">
    <property type="term" value="P:mismatch repair"/>
    <property type="evidence" value="ECO:0007669"/>
    <property type="project" value="TreeGrafter"/>
</dbReference>
<dbReference type="GO" id="GO:1904047">
    <property type="term" value="F:S-adenosyl-L-methionine binding"/>
    <property type="evidence" value="ECO:0007669"/>
    <property type="project" value="TreeGrafter"/>
</dbReference>
<comment type="catalytic activity">
    <reaction evidence="5">
        <text>a 2'-deoxyadenosine in DNA + S-adenosyl-L-methionine = an N(6)-methyl-2'-deoxyadenosine in DNA + S-adenosyl-L-homocysteine + H(+)</text>
        <dbReference type="Rhea" id="RHEA:15197"/>
        <dbReference type="Rhea" id="RHEA-COMP:12418"/>
        <dbReference type="Rhea" id="RHEA-COMP:12419"/>
        <dbReference type="ChEBI" id="CHEBI:15378"/>
        <dbReference type="ChEBI" id="CHEBI:57856"/>
        <dbReference type="ChEBI" id="CHEBI:59789"/>
        <dbReference type="ChEBI" id="CHEBI:90615"/>
        <dbReference type="ChEBI" id="CHEBI:90616"/>
        <dbReference type="EC" id="2.1.1.72"/>
    </reaction>
</comment>
<dbReference type="SUPFAM" id="SSF53335">
    <property type="entry name" value="S-adenosyl-L-methionine-dependent methyltransferases"/>
    <property type="match status" value="1"/>
</dbReference>
<dbReference type="GO" id="GO:0009307">
    <property type="term" value="P:DNA restriction-modification system"/>
    <property type="evidence" value="ECO:0007669"/>
    <property type="project" value="InterPro"/>
</dbReference>
<evidence type="ECO:0000256" key="1">
    <source>
        <dbReference type="ARBA" id="ARBA00011900"/>
    </source>
</evidence>
<evidence type="ECO:0000256" key="4">
    <source>
        <dbReference type="ARBA" id="ARBA00022691"/>
    </source>
</evidence>
<dbReference type="Pfam" id="PF02086">
    <property type="entry name" value="MethyltransfD12"/>
    <property type="match status" value="2"/>
</dbReference>
<dbReference type="InterPro" id="IPR002052">
    <property type="entry name" value="DNA_methylase_N6_adenine_CS"/>
</dbReference>
<keyword evidence="3" id="KW-0808">Transferase</keyword>
<dbReference type="Gene3D" id="3.40.50.150">
    <property type="entry name" value="Vaccinia Virus protein VP39"/>
    <property type="match status" value="2"/>
</dbReference>
<accession>A0A0R2CU35</accession>
<protein>
    <recommendedName>
        <fullName evidence="1">site-specific DNA-methyltransferase (adenine-specific)</fullName>
        <ecNumber evidence="1">2.1.1.72</ecNumber>
    </recommendedName>
</protein>
<dbReference type="PATRIC" id="fig|1423796.3.peg.2199"/>
<evidence type="ECO:0000313" key="7">
    <source>
        <dbReference type="Proteomes" id="UP000051638"/>
    </source>
</evidence>
<reference evidence="6 7" key="1">
    <citation type="journal article" date="2015" name="Genome Announc.">
        <title>Expanding the biotechnology potential of lactobacilli through comparative genomics of 213 strains and associated genera.</title>
        <authorList>
            <person name="Sun Z."/>
            <person name="Harris H.M."/>
            <person name="McCann A."/>
            <person name="Guo C."/>
            <person name="Argimon S."/>
            <person name="Zhang W."/>
            <person name="Yang X."/>
            <person name="Jeffery I.B."/>
            <person name="Cooney J.C."/>
            <person name="Kagawa T.F."/>
            <person name="Liu W."/>
            <person name="Song Y."/>
            <person name="Salvetti E."/>
            <person name="Wrobel A."/>
            <person name="Rasinkangas P."/>
            <person name="Parkhill J."/>
            <person name="Rea M.C."/>
            <person name="O'Sullivan O."/>
            <person name="Ritari J."/>
            <person name="Douillard F.P."/>
            <person name="Paul Ross R."/>
            <person name="Yang R."/>
            <person name="Briner A.E."/>
            <person name="Felis G.E."/>
            <person name="de Vos W.M."/>
            <person name="Barrangou R."/>
            <person name="Klaenhammer T.R."/>
            <person name="Caufield P.W."/>
            <person name="Cui Y."/>
            <person name="Zhang H."/>
            <person name="O'Toole P.W."/>
        </authorList>
    </citation>
    <scope>NUCLEOTIDE SEQUENCE [LARGE SCALE GENOMIC DNA]</scope>
    <source>
        <strain evidence="6 7">DSM 20253</strain>
    </source>
</reference>
<dbReference type="PRINTS" id="PR00505">
    <property type="entry name" value="D12N6MTFRASE"/>
</dbReference>
<dbReference type="AlphaFoldDB" id="A0A0R2CU35"/>
<comment type="caution">
    <text evidence="6">The sequence shown here is derived from an EMBL/GenBank/DDBJ whole genome shotgun (WGS) entry which is preliminary data.</text>
</comment>